<dbReference type="HOGENOM" id="CLU_3064550_0_0_9"/>
<reference evidence="1 2" key="1">
    <citation type="submission" date="2011-01" db="EMBL/GenBank/DDBJ databases">
        <authorList>
            <person name="Weinstock G."/>
            <person name="Sodergren E."/>
            <person name="Clifton S."/>
            <person name="Fulton L."/>
            <person name="Fulton B."/>
            <person name="Courtney L."/>
            <person name="Fronick C."/>
            <person name="Harrison M."/>
            <person name="Strong C."/>
            <person name="Farmer C."/>
            <person name="Delahaunty K."/>
            <person name="Markovic C."/>
            <person name="Hall O."/>
            <person name="Minx P."/>
            <person name="Tomlinson C."/>
            <person name="Mitreva M."/>
            <person name="Hou S."/>
            <person name="Chen J."/>
            <person name="Wollam A."/>
            <person name="Pepin K.H."/>
            <person name="Johnson M."/>
            <person name="Bhonagiri V."/>
            <person name="Zhang X."/>
            <person name="Suruliraj S."/>
            <person name="Warren W."/>
            <person name="Chinwalla A."/>
            <person name="Mardis E.R."/>
            <person name="Wilson R.K."/>
        </authorList>
    </citation>
    <scope>NUCLEOTIDE SEQUENCE [LARGE SCALE GENOMIC DNA]</scope>
    <source>
        <strain evidence="1 2">YIT 12067</strain>
    </source>
</reference>
<proteinExistence type="predicted"/>
<dbReference type="Proteomes" id="UP000004923">
    <property type="component" value="Unassembled WGS sequence"/>
</dbReference>
<gene>
    <name evidence="1" type="ORF">HMPREF9443_01068</name>
</gene>
<protein>
    <submittedName>
        <fullName evidence="1">Uncharacterized protein</fullName>
    </submittedName>
</protein>
<organism evidence="1 2">
    <name type="scientific">Phascolarctobacterium succinatutens YIT 12067</name>
    <dbReference type="NCBI Taxonomy" id="626939"/>
    <lineage>
        <taxon>Bacteria</taxon>
        <taxon>Bacillati</taxon>
        <taxon>Bacillota</taxon>
        <taxon>Negativicutes</taxon>
        <taxon>Acidaminococcales</taxon>
        <taxon>Acidaminococcaceae</taxon>
        <taxon>Phascolarctobacterium</taxon>
    </lineage>
</organism>
<comment type="caution">
    <text evidence="1">The sequence shown here is derived from an EMBL/GenBank/DDBJ whole genome shotgun (WGS) entry which is preliminary data.</text>
</comment>
<evidence type="ECO:0000313" key="2">
    <source>
        <dbReference type="Proteomes" id="UP000004923"/>
    </source>
</evidence>
<dbReference type="EMBL" id="AEVN01000043">
    <property type="protein sequence ID" value="EFY04981.1"/>
    <property type="molecule type" value="Genomic_DNA"/>
</dbReference>
<sequence length="53" mass="6306">MIFEYGMFVFKLTVIYCSKVHFKSSRMYTSAKTRRYDAEIAFSLHFHAVYGNL</sequence>
<evidence type="ECO:0000313" key="1">
    <source>
        <dbReference type="EMBL" id="EFY04981.1"/>
    </source>
</evidence>
<accession>E8LDZ0</accession>
<dbReference type="AlphaFoldDB" id="E8LDZ0"/>
<name>E8LDZ0_9FIRM</name>
<keyword evidence="2" id="KW-1185">Reference proteome</keyword>